<dbReference type="InterPro" id="IPR011041">
    <property type="entry name" value="Quinoprot_gluc/sorb_DH_b-prop"/>
</dbReference>
<dbReference type="OrthoDB" id="9770043at2"/>
<dbReference type="SUPFAM" id="SSF50952">
    <property type="entry name" value="Soluble quinoprotein glucose dehydrogenase"/>
    <property type="match status" value="1"/>
</dbReference>
<evidence type="ECO:0000313" key="2">
    <source>
        <dbReference type="EMBL" id="RFU69157.1"/>
    </source>
</evidence>
<accession>A0A372LNI7</accession>
<name>A0A372LNI7_9BACI</name>
<dbReference type="EMBL" id="QVTE01000029">
    <property type="protein sequence ID" value="RFU69157.1"/>
    <property type="molecule type" value="Genomic_DNA"/>
</dbReference>
<protein>
    <submittedName>
        <fullName evidence="2">Quinoprotein glucose dehydrogenase</fullName>
    </submittedName>
</protein>
<dbReference type="Pfam" id="PF07995">
    <property type="entry name" value="GSDH"/>
    <property type="match status" value="1"/>
</dbReference>
<evidence type="ECO:0000313" key="3">
    <source>
        <dbReference type="Proteomes" id="UP000264541"/>
    </source>
</evidence>
<comment type="caution">
    <text evidence="2">The sequence shown here is derived from an EMBL/GenBank/DDBJ whole genome shotgun (WGS) entry which is preliminary data.</text>
</comment>
<dbReference type="InterPro" id="IPR012938">
    <property type="entry name" value="Glc/Sorbosone_DH"/>
</dbReference>
<sequence length="362" mass="40498">MKGIPLFLLFLTVFWLGGCSPEPERSVDQKEEAIDASGNSVRQEKAEVILTDLDVPWTIQKTGEEFYISERTGSIVHWKNGEMKRQNVELGKRLSQNPEAGLLGFVLAPNFETSHLAFVYYTYEQNGNPKNRVVSLLFENDRWQEKRVLLDGIPSGTYHHGGRMKIGPDGKLFVITGDAHQDEIAQEMQSLGGKILRMNLDGSIPSDNPFPNSYVYSLGHRNPQGLAWDEDGQLYSSEHGPSAHDEINAIKPGKNYGWPLITGDETKPGLESPLFQSGDDTWAPSGIDYHEDTIYAAALRGQAVKAFHLKTKKINNVVEGLGRIRDVLIDGNYLYFISNNTDGRGTPREGDDKLYRMDLLSK</sequence>
<dbReference type="PROSITE" id="PS51257">
    <property type="entry name" value="PROKAR_LIPOPROTEIN"/>
    <property type="match status" value="1"/>
</dbReference>
<dbReference type="PANTHER" id="PTHR19328">
    <property type="entry name" value="HEDGEHOG-INTERACTING PROTEIN"/>
    <property type="match status" value="1"/>
</dbReference>
<dbReference type="AlphaFoldDB" id="A0A372LNI7"/>
<reference evidence="2 3" key="1">
    <citation type="submission" date="2018-08" db="EMBL/GenBank/DDBJ databases">
        <title>Bacillus chawlae sp. nov., Bacillus glennii sp. nov., and Bacillus saganii sp. nov. Isolated from the Vehicle Assembly Building at Kennedy Space Center where the Viking Spacecraft were Assembled.</title>
        <authorList>
            <person name="Seuylemezian A."/>
            <person name="Vaishampayan P."/>
        </authorList>
    </citation>
    <scope>NUCLEOTIDE SEQUENCE [LARGE SCALE GENOMIC DNA]</scope>
    <source>
        <strain evidence="2 3">V47-23a</strain>
    </source>
</reference>
<dbReference type="Proteomes" id="UP000264541">
    <property type="component" value="Unassembled WGS sequence"/>
</dbReference>
<keyword evidence="3" id="KW-1185">Reference proteome</keyword>
<dbReference type="RefSeq" id="WP_117326681.1">
    <property type="nucleotide sequence ID" value="NZ_QVTE01000029.1"/>
</dbReference>
<organism evidence="2 3">
    <name type="scientific">Peribacillus saganii</name>
    <dbReference type="NCBI Taxonomy" id="2303992"/>
    <lineage>
        <taxon>Bacteria</taxon>
        <taxon>Bacillati</taxon>
        <taxon>Bacillota</taxon>
        <taxon>Bacilli</taxon>
        <taxon>Bacillales</taxon>
        <taxon>Bacillaceae</taxon>
        <taxon>Peribacillus</taxon>
    </lineage>
</organism>
<evidence type="ECO:0000259" key="1">
    <source>
        <dbReference type="Pfam" id="PF07995"/>
    </source>
</evidence>
<feature type="domain" description="Glucose/Sorbosone dehydrogenase" evidence="1">
    <location>
        <begin position="53"/>
        <end position="344"/>
    </location>
</feature>
<gene>
    <name evidence="2" type="ORF">D0469_10415</name>
</gene>
<dbReference type="InterPro" id="IPR011042">
    <property type="entry name" value="6-blade_b-propeller_TolB-like"/>
</dbReference>
<dbReference type="PANTHER" id="PTHR19328:SF13">
    <property type="entry name" value="HIPL1 PROTEIN"/>
    <property type="match status" value="1"/>
</dbReference>
<proteinExistence type="predicted"/>
<dbReference type="Gene3D" id="2.120.10.30">
    <property type="entry name" value="TolB, C-terminal domain"/>
    <property type="match status" value="1"/>
</dbReference>